<accession>A0A1E7F7X3</accession>
<evidence type="ECO:0000313" key="3">
    <source>
        <dbReference type="Proteomes" id="UP000095751"/>
    </source>
</evidence>
<feature type="chain" id="PRO_5009192775" evidence="1">
    <location>
        <begin position="26"/>
        <end position="382"/>
    </location>
</feature>
<evidence type="ECO:0000313" key="2">
    <source>
        <dbReference type="EMBL" id="OEU14204.1"/>
    </source>
</evidence>
<gene>
    <name evidence="2" type="ORF">FRACYDRAFT_269547</name>
</gene>
<name>A0A1E7F7X3_9STRA</name>
<organism evidence="2 3">
    <name type="scientific">Fragilariopsis cylindrus CCMP1102</name>
    <dbReference type="NCBI Taxonomy" id="635003"/>
    <lineage>
        <taxon>Eukaryota</taxon>
        <taxon>Sar</taxon>
        <taxon>Stramenopiles</taxon>
        <taxon>Ochrophyta</taxon>
        <taxon>Bacillariophyta</taxon>
        <taxon>Bacillariophyceae</taxon>
        <taxon>Bacillariophycidae</taxon>
        <taxon>Bacillariales</taxon>
        <taxon>Bacillariaceae</taxon>
        <taxon>Fragilariopsis</taxon>
    </lineage>
</organism>
<sequence length="382" mass="42815">MKFTTPTYFLTTTFVTTLLLDISNGAHLRQTTSISTSPSTDQLYCGQAPCVTLSELTKELRNRVPREDPNIKLYAAPNDAQINDWKSVVKSMLIADPRCESIPIPDSLTEAKYTTARFTDEDDYDYCVLSSLPTQSYENNSNVYSKYFEYLWGTVIIRLRKNDIFLTKVSIDIPHPWSDKGTYAQGTSIFKNSNAKSLLLAGSERYTNGKDENSPKSDCDSRYNEADAAHGTNNMFHAAVEKIDNYFSGKGGYTAIQFHGMGNTTCPGVDAFFSDGNDQEASSSGNELRWNFETSSNFNEDTLKLVGEAECNMNGTRNIQGRFLNGVSTPELCRTESEGGIFSTEPTRYDGKFLQIEQKENIRGEQYYKAWAEAVINSFPSY</sequence>
<proteinExistence type="predicted"/>
<dbReference type="AlphaFoldDB" id="A0A1E7F7X3"/>
<reference evidence="2 3" key="1">
    <citation type="submission" date="2016-09" db="EMBL/GenBank/DDBJ databases">
        <title>Extensive genetic diversity and differential bi-allelic expression allows diatom success in the polar Southern Ocean.</title>
        <authorList>
            <consortium name="DOE Joint Genome Institute"/>
            <person name="Mock T."/>
            <person name="Otillar R.P."/>
            <person name="Strauss J."/>
            <person name="Dupont C."/>
            <person name="Frickenhaus S."/>
            <person name="Maumus F."/>
            <person name="Mcmullan M."/>
            <person name="Sanges R."/>
            <person name="Schmutz J."/>
            <person name="Toseland A."/>
            <person name="Valas R."/>
            <person name="Veluchamy A."/>
            <person name="Ward B.J."/>
            <person name="Allen A."/>
            <person name="Barry K."/>
            <person name="Falciatore A."/>
            <person name="Ferrante M."/>
            <person name="Fortunato A.E."/>
            <person name="Gloeckner G."/>
            <person name="Gruber A."/>
            <person name="Hipkin R."/>
            <person name="Janech M."/>
            <person name="Kroth P."/>
            <person name="Leese F."/>
            <person name="Lindquist E."/>
            <person name="Lyon B.R."/>
            <person name="Martin J."/>
            <person name="Mayer C."/>
            <person name="Parker M."/>
            <person name="Quesneville H."/>
            <person name="Raymond J."/>
            <person name="Uhlig C."/>
            <person name="Valentin K.U."/>
            <person name="Worden A.Z."/>
            <person name="Armbrust E.V."/>
            <person name="Bowler C."/>
            <person name="Green B."/>
            <person name="Moulton V."/>
            <person name="Van Oosterhout C."/>
            <person name="Grigoriev I."/>
        </authorList>
    </citation>
    <scope>NUCLEOTIDE SEQUENCE [LARGE SCALE GENOMIC DNA]</scope>
    <source>
        <strain evidence="2 3">CCMP1102</strain>
    </source>
</reference>
<dbReference type="KEGG" id="fcy:FRACYDRAFT_269547"/>
<dbReference type="Proteomes" id="UP000095751">
    <property type="component" value="Unassembled WGS sequence"/>
</dbReference>
<dbReference type="EMBL" id="KV784360">
    <property type="protein sequence ID" value="OEU14204.1"/>
    <property type="molecule type" value="Genomic_DNA"/>
</dbReference>
<dbReference type="OrthoDB" id="5803672at2759"/>
<feature type="signal peptide" evidence="1">
    <location>
        <begin position="1"/>
        <end position="25"/>
    </location>
</feature>
<evidence type="ECO:0000256" key="1">
    <source>
        <dbReference type="SAM" id="SignalP"/>
    </source>
</evidence>
<keyword evidence="3" id="KW-1185">Reference proteome</keyword>
<dbReference type="InParanoid" id="A0A1E7F7X3"/>
<keyword evidence="1" id="KW-0732">Signal</keyword>
<protein>
    <submittedName>
        <fullName evidence="2">Uncharacterized protein</fullName>
    </submittedName>
</protein>